<feature type="domain" description="Type IV methyl-directed restriction enzyme EcoKMcrB subunit DNA-binding" evidence="1">
    <location>
        <begin position="33"/>
        <end position="209"/>
    </location>
</feature>
<evidence type="ECO:0000259" key="1">
    <source>
        <dbReference type="Pfam" id="PF12102"/>
    </source>
</evidence>
<evidence type="ECO:0000313" key="2">
    <source>
        <dbReference type="EMBL" id="MFD1480637.1"/>
    </source>
</evidence>
<dbReference type="EMBL" id="JBHTOQ010000004">
    <property type="protein sequence ID" value="MFD1480637.1"/>
    <property type="molecule type" value="Genomic_DNA"/>
</dbReference>
<dbReference type="Proteomes" id="UP001597302">
    <property type="component" value="Unassembled WGS sequence"/>
</dbReference>
<dbReference type="Gene3D" id="3.30.920.90">
    <property type="match status" value="1"/>
</dbReference>
<keyword evidence="3" id="KW-1185">Reference proteome</keyword>
<sequence length="211" mass="22694">MTLPPLDTAPSPRSQPAATLPPLAAALSLTARCYVLERRKPVTGSAFATFFRRDVAAMARALIAPRSERLLVRASTGAPGWASVPWLACFAPHVTRSMRHGVYVALFINARDERIILSLQHGAADILTRDGTTEGHRHLRRLAATTRAALVGHNHGFSTAPLSLSSTARLPLGYEAGCALSRSWAADAPDLTRLEPDLSAMLDLYRHLTGG</sequence>
<evidence type="ECO:0000313" key="3">
    <source>
        <dbReference type="Proteomes" id="UP001597302"/>
    </source>
</evidence>
<dbReference type="RefSeq" id="WP_131574554.1">
    <property type="nucleotide sequence ID" value="NZ_CBCSAJ010000092.1"/>
</dbReference>
<name>A0ABW4DS99_9RHOB</name>
<protein>
    <submittedName>
        <fullName evidence="2">MrcB family domain-containing protein</fullName>
    </submittedName>
</protein>
<accession>A0ABW4DS99</accession>
<dbReference type="Pfam" id="PF12102">
    <property type="entry name" value="MrcB_N"/>
    <property type="match status" value="1"/>
</dbReference>
<proteinExistence type="predicted"/>
<gene>
    <name evidence="2" type="ORF">ACFQ5P_04960</name>
</gene>
<reference evidence="3" key="1">
    <citation type="journal article" date="2019" name="Int. J. Syst. Evol. Microbiol.">
        <title>The Global Catalogue of Microorganisms (GCM) 10K type strain sequencing project: providing services to taxonomists for standard genome sequencing and annotation.</title>
        <authorList>
            <consortium name="The Broad Institute Genomics Platform"/>
            <consortium name="The Broad Institute Genome Sequencing Center for Infectious Disease"/>
            <person name="Wu L."/>
            <person name="Ma J."/>
        </authorList>
    </citation>
    <scope>NUCLEOTIDE SEQUENCE [LARGE SCALE GENOMIC DNA]</scope>
    <source>
        <strain evidence="3">CCM 8875</strain>
    </source>
</reference>
<organism evidence="2 3">
    <name type="scientific">Paracoccus nototheniae</name>
    <dbReference type="NCBI Taxonomy" id="2489002"/>
    <lineage>
        <taxon>Bacteria</taxon>
        <taxon>Pseudomonadati</taxon>
        <taxon>Pseudomonadota</taxon>
        <taxon>Alphaproteobacteria</taxon>
        <taxon>Rhodobacterales</taxon>
        <taxon>Paracoccaceae</taxon>
        <taxon>Paracoccus</taxon>
    </lineage>
</organism>
<dbReference type="InterPro" id="IPR021961">
    <property type="entry name" value="McrB_DNA-bd"/>
</dbReference>
<comment type="caution">
    <text evidence="2">The sequence shown here is derived from an EMBL/GenBank/DDBJ whole genome shotgun (WGS) entry which is preliminary data.</text>
</comment>